<feature type="region of interest" description="Disordered" evidence="1">
    <location>
        <begin position="328"/>
        <end position="407"/>
    </location>
</feature>
<dbReference type="AlphaFoldDB" id="A0A2I4EC50"/>
<accession>A0A2I4EC50</accession>
<sequence>MAEDSVHLPVTPERSKPNVNNLKRSSTGKVSSSTPEESVLPHYLRASTGSCHDLCKYGRGHALEAKARRPILKRVIKKACDSGSAAVSVDVPRRKETPVVKLKPSPVSKSRASHIPQTVKQEVSIQPSDRKSPVENKVLAERKKKPGVMLKSSPYSKTHTSDTPKAMKQEVPSAEKVRISAKKVSLKAKDLDLSAKRAASLNPKSLKVEPRSFPNSTVGKSGLRKSDVKTGRTSGTSKVAANKVVAHPAASLSSKSSVNRVANVNGRKHGDLKTVSPHMNKDKIRKAEPREPSDNKVQEKTLYVIKMETENRPLESDQNESCVIKLSPALLSSPKSSSPPYAQSSSSYEEECQEESENITSEAEDDSPSENNGVESIEEADTVEKGFTGKSRKAGVVRSEDKKGQLSKLKFRRGKVVDSQSLTDGPRRLKFRQGKVLGENHNVKVTSRRRSFKRTEIDGDKNGTEPSPQKVVLRHQDVQGKRDAQGLFNNVIEATASKLVETRKSKVKALVGAFETVISLQEKNPS</sequence>
<keyword evidence="3" id="KW-1185">Reference proteome</keyword>
<evidence type="ECO:0000259" key="2">
    <source>
        <dbReference type="SMART" id="SM01054"/>
    </source>
</evidence>
<dbReference type="STRING" id="51240.A0A2I4EC50"/>
<organism evidence="3 4">
    <name type="scientific">Juglans regia</name>
    <name type="common">English walnut</name>
    <dbReference type="NCBI Taxonomy" id="51240"/>
    <lineage>
        <taxon>Eukaryota</taxon>
        <taxon>Viridiplantae</taxon>
        <taxon>Streptophyta</taxon>
        <taxon>Embryophyta</taxon>
        <taxon>Tracheophyta</taxon>
        <taxon>Spermatophyta</taxon>
        <taxon>Magnoliopsida</taxon>
        <taxon>eudicotyledons</taxon>
        <taxon>Gunneridae</taxon>
        <taxon>Pentapetalae</taxon>
        <taxon>rosids</taxon>
        <taxon>fabids</taxon>
        <taxon>Fagales</taxon>
        <taxon>Juglandaceae</taxon>
        <taxon>Juglans</taxon>
    </lineage>
</organism>
<dbReference type="OrthoDB" id="766386at2759"/>
<feature type="region of interest" description="Disordered" evidence="1">
    <location>
        <begin position="96"/>
        <end position="174"/>
    </location>
</feature>
<feature type="region of interest" description="Disordered" evidence="1">
    <location>
        <begin position="446"/>
        <end position="468"/>
    </location>
</feature>
<dbReference type="PANTHER" id="PTHR33349">
    <property type="entry name" value="EMB|CAB62594.1"/>
    <property type="match status" value="1"/>
</dbReference>
<proteinExistence type="predicted"/>
<feature type="compositionally biased region" description="Basic and acidic residues" evidence="1">
    <location>
        <begin position="128"/>
        <end position="141"/>
    </location>
</feature>
<dbReference type="RefSeq" id="XP_035540466.1">
    <property type="nucleotide sequence ID" value="XM_035684573.1"/>
</dbReference>
<dbReference type="InterPro" id="IPR012417">
    <property type="entry name" value="CaM-bd_dom_pln"/>
</dbReference>
<dbReference type="RefSeq" id="XP_035540474.1">
    <property type="nucleotide sequence ID" value="XM_035684581.1"/>
</dbReference>
<evidence type="ECO:0000313" key="3">
    <source>
        <dbReference type="Proteomes" id="UP000235220"/>
    </source>
</evidence>
<dbReference type="Gramene" id="Jr01_10700_p1">
    <property type="protein sequence ID" value="cds.Jr01_10700_p1"/>
    <property type="gene ID" value="Jr01_10700"/>
</dbReference>
<dbReference type="Proteomes" id="UP000235220">
    <property type="component" value="Chromosome 1"/>
</dbReference>
<dbReference type="GeneID" id="108988230"/>
<dbReference type="KEGG" id="jre:108988230"/>
<reference evidence="4 5" key="1">
    <citation type="submission" date="2025-04" db="UniProtKB">
        <authorList>
            <consortium name="RefSeq"/>
        </authorList>
    </citation>
    <scope>IDENTIFICATION</scope>
    <source>
        <tissue evidence="4 5">Leaves</tissue>
    </source>
</reference>
<feature type="compositionally biased region" description="Polar residues" evidence="1">
    <location>
        <begin position="107"/>
        <end position="127"/>
    </location>
</feature>
<evidence type="ECO:0000313" key="7">
    <source>
        <dbReference type="RefSeq" id="XP_035540474.1"/>
    </source>
</evidence>
<feature type="compositionally biased region" description="Basic and acidic residues" evidence="1">
    <location>
        <begin position="453"/>
        <end position="463"/>
    </location>
</feature>
<dbReference type="RefSeq" id="XP_018816976.2">
    <property type="nucleotide sequence ID" value="XM_018961431.2"/>
</dbReference>
<feature type="compositionally biased region" description="Low complexity" evidence="1">
    <location>
        <begin position="328"/>
        <end position="347"/>
    </location>
</feature>
<feature type="region of interest" description="Disordered" evidence="1">
    <location>
        <begin position="1"/>
        <end position="38"/>
    </location>
</feature>
<dbReference type="SMART" id="SM01054">
    <property type="entry name" value="CaM_binding"/>
    <property type="match status" value="1"/>
</dbReference>
<gene>
    <name evidence="4 5 6 7" type="primary">LOC108988230</name>
</gene>
<dbReference type="PANTHER" id="PTHR33349:SF1">
    <property type="entry name" value="EMB|CAB62594.1"/>
    <property type="match status" value="1"/>
</dbReference>
<dbReference type="Pfam" id="PF07839">
    <property type="entry name" value="CaM_binding"/>
    <property type="match status" value="1"/>
</dbReference>
<evidence type="ECO:0000313" key="6">
    <source>
        <dbReference type="RefSeq" id="XP_035540466.1"/>
    </source>
</evidence>
<feature type="compositionally biased region" description="Acidic residues" evidence="1">
    <location>
        <begin position="348"/>
        <end position="368"/>
    </location>
</feature>
<feature type="domain" description="Calmodulin-binding" evidence="2">
    <location>
        <begin position="405"/>
        <end position="519"/>
    </location>
</feature>
<feature type="compositionally biased region" description="Polar residues" evidence="1">
    <location>
        <begin position="251"/>
        <end position="262"/>
    </location>
</feature>
<dbReference type="RefSeq" id="XP_018816975.2">
    <property type="nucleotide sequence ID" value="XM_018961430.2"/>
</dbReference>
<feature type="compositionally biased region" description="Basic and acidic residues" evidence="1">
    <location>
        <begin position="159"/>
        <end position="174"/>
    </location>
</feature>
<evidence type="ECO:0000313" key="4">
    <source>
        <dbReference type="RefSeq" id="XP_018816975.2"/>
    </source>
</evidence>
<evidence type="ECO:0000313" key="5">
    <source>
        <dbReference type="RefSeq" id="XP_018816976.2"/>
    </source>
</evidence>
<feature type="compositionally biased region" description="Basic and acidic residues" evidence="1">
    <location>
        <begin position="279"/>
        <end position="299"/>
    </location>
</feature>
<feature type="region of interest" description="Disordered" evidence="1">
    <location>
        <begin position="202"/>
        <end position="300"/>
    </location>
</feature>
<evidence type="ECO:0000256" key="1">
    <source>
        <dbReference type="SAM" id="MobiDB-lite"/>
    </source>
</evidence>
<protein>
    <submittedName>
        <fullName evidence="4 5">Uncharacterized protein LOC108988230</fullName>
    </submittedName>
</protein>
<name>A0A2I4EC50_JUGRE</name>
<feature type="compositionally biased region" description="Polar residues" evidence="1">
    <location>
        <begin position="17"/>
        <end position="36"/>
    </location>
</feature>
<dbReference type="GO" id="GO:0005516">
    <property type="term" value="F:calmodulin binding"/>
    <property type="evidence" value="ECO:0007669"/>
    <property type="project" value="InterPro"/>
</dbReference>